<dbReference type="PANTHER" id="PTHR44591:SF3">
    <property type="entry name" value="RESPONSE REGULATORY DOMAIN-CONTAINING PROTEIN"/>
    <property type="match status" value="1"/>
</dbReference>
<evidence type="ECO:0000256" key="4">
    <source>
        <dbReference type="PROSITE-ProRule" id="PRU00169"/>
    </source>
</evidence>
<evidence type="ECO:0000313" key="6">
    <source>
        <dbReference type="EMBL" id="SOC48262.1"/>
    </source>
</evidence>
<dbReference type="InterPro" id="IPR011006">
    <property type="entry name" value="CheY-like_superfamily"/>
</dbReference>
<evidence type="ECO:0000256" key="2">
    <source>
        <dbReference type="ARBA" id="ARBA00023015"/>
    </source>
</evidence>
<keyword evidence="1 4" id="KW-0597">Phosphoprotein</keyword>
<dbReference type="InterPro" id="IPR001789">
    <property type="entry name" value="Sig_transdc_resp-reg_receiver"/>
</dbReference>
<dbReference type="OrthoDB" id="9784719at2"/>
<dbReference type="SUPFAM" id="SSF52172">
    <property type="entry name" value="CheY-like"/>
    <property type="match status" value="1"/>
</dbReference>
<name>A0A285V2D8_9HYPH</name>
<proteinExistence type="predicted"/>
<keyword evidence="2" id="KW-0805">Transcription regulation</keyword>
<dbReference type="Proteomes" id="UP000219167">
    <property type="component" value="Unassembled WGS sequence"/>
</dbReference>
<dbReference type="AlphaFoldDB" id="A0A285V2D8"/>
<protein>
    <submittedName>
        <fullName evidence="6">Response regulator receiver domain-containing protein</fullName>
    </submittedName>
</protein>
<evidence type="ECO:0000259" key="5">
    <source>
        <dbReference type="PROSITE" id="PS50110"/>
    </source>
</evidence>
<dbReference type="GO" id="GO:0000160">
    <property type="term" value="P:phosphorelay signal transduction system"/>
    <property type="evidence" value="ECO:0007669"/>
    <property type="project" value="InterPro"/>
</dbReference>
<accession>A0A285V2D8</accession>
<reference evidence="6 7" key="1">
    <citation type="submission" date="2017-08" db="EMBL/GenBank/DDBJ databases">
        <authorList>
            <person name="de Groot N.N."/>
        </authorList>
    </citation>
    <scope>NUCLEOTIDE SEQUENCE [LARGE SCALE GENOMIC DNA]</scope>
    <source>
        <strain evidence="6 7">JC85</strain>
    </source>
</reference>
<dbReference type="Gene3D" id="3.40.50.2300">
    <property type="match status" value="1"/>
</dbReference>
<dbReference type="Pfam" id="PF00072">
    <property type="entry name" value="Response_reg"/>
    <property type="match status" value="1"/>
</dbReference>
<organism evidence="6 7">
    <name type="scientific">Rhizobium subbaraonis</name>
    <dbReference type="NCBI Taxonomy" id="908946"/>
    <lineage>
        <taxon>Bacteria</taxon>
        <taxon>Pseudomonadati</taxon>
        <taxon>Pseudomonadota</taxon>
        <taxon>Alphaproteobacteria</taxon>
        <taxon>Hyphomicrobiales</taxon>
        <taxon>Rhizobiaceae</taxon>
        <taxon>Rhizobium/Agrobacterium group</taxon>
        <taxon>Rhizobium</taxon>
    </lineage>
</organism>
<dbReference type="SMART" id="SM00448">
    <property type="entry name" value="REC"/>
    <property type="match status" value="1"/>
</dbReference>
<evidence type="ECO:0000313" key="7">
    <source>
        <dbReference type="Proteomes" id="UP000219167"/>
    </source>
</evidence>
<gene>
    <name evidence="6" type="ORF">SAMN05892877_1469</name>
</gene>
<evidence type="ECO:0000256" key="1">
    <source>
        <dbReference type="ARBA" id="ARBA00022553"/>
    </source>
</evidence>
<keyword evidence="3" id="KW-0804">Transcription</keyword>
<dbReference type="PROSITE" id="PS50110">
    <property type="entry name" value="RESPONSE_REGULATORY"/>
    <property type="match status" value="1"/>
</dbReference>
<feature type="domain" description="Response regulatory" evidence="5">
    <location>
        <begin position="5"/>
        <end position="118"/>
    </location>
</feature>
<keyword evidence="7" id="KW-1185">Reference proteome</keyword>
<dbReference type="RefSeq" id="WP_097143391.1">
    <property type="nucleotide sequence ID" value="NZ_OBQD01000046.1"/>
</dbReference>
<dbReference type="PANTHER" id="PTHR44591">
    <property type="entry name" value="STRESS RESPONSE REGULATOR PROTEIN 1"/>
    <property type="match status" value="1"/>
</dbReference>
<sequence>MSRSIVLVVEDEPLLRMAAIDMVGSAGFEAVEAANATQAVEILQSRADIRIVFTDIDMPRGIDGLRLAALIWDCWPPIHVIITSGHTKPPQGSLPSDMVFFSKPYRETEVIATMTRMAVQTAKMLDHGAGKIIGTLVHHVADSLSNGSFLLFLP</sequence>
<feature type="modified residue" description="4-aspartylphosphate" evidence="4">
    <location>
        <position position="55"/>
    </location>
</feature>
<dbReference type="InterPro" id="IPR050595">
    <property type="entry name" value="Bact_response_regulator"/>
</dbReference>
<evidence type="ECO:0000256" key="3">
    <source>
        <dbReference type="ARBA" id="ARBA00023163"/>
    </source>
</evidence>
<dbReference type="EMBL" id="OBQD01000046">
    <property type="protein sequence ID" value="SOC48262.1"/>
    <property type="molecule type" value="Genomic_DNA"/>
</dbReference>